<dbReference type="EMBL" id="JAQLOI010000001">
    <property type="protein sequence ID" value="MDB1123133.1"/>
    <property type="molecule type" value="Genomic_DNA"/>
</dbReference>
<evidence type="ECO:0000313" key="3">
    <source>
        <dbReference type="Proteomes" id="UP001210678"/>
    </source>
</evidence>
<keyword evidence="1" id="KW-0472">Membrane</keyword>
<name>A0ABT4YPW2_9VIBR</name>
<sequence>MELLESKQIYTVLSLWFLVVGVATVAYVLYEQIRRKNQLSKFGLSEHEHNKEKRKQNLESIGKKISKLVAASDNEIADKFIASGIYNTKFAYLFVPLKYLLLVVGVALAVTLGMHLELELQQYLVWALMWGFSSS</sequence>
<keyword evidence="1" id="KW-0812">Transmembrane</keyword>
<evidence type="ECO:0000313" key="2">
    <source>
        <dbReference type="EMBL" id="MDB1123133.1"/>
    </source>
</evidence>
<reference evidence="2 3" key="1">
    <citation type="submission" date="2023-01" db="EMBL/GenBank/DDBJ databases">
        <title>Vibrio sp. KJ40-1 sp.nov, isolated from marine algae.</title>
        <authorList>
            <person name="Butt M."/>
            <person name="Kim J.M.J."/>
            <person name="Jeon C.O.C."/>
        </authorList>
    </citation>
    <scope>NUCLEOTIDE SEQUENCE [LARGE SCALE GENOMIC DNA]</scope>
    <source>
        <strain evidence="2 3">KJ40-1</strain>
    </source>
</reference>
<feature type="transmembrane region" description="Helical" evidence="1">
    <location>
        <begin position="99"/>
        <end position="116"/>
    </location>
</feature>
<dbReference type="RefSeq" id="WP_272133517.1">
    <property type="nucleotide sequence ID" value="NZ_JAQLOI010000001.1"/>
</dbReference>
<accession>A0ABT4YPW2</accession>
<organism evidence="2 3">
    <name type="scientific">Vibrio algarum</name>
    <dbReference type="NCBI Taxonomy" id="3020714"/>
    <lineage>
        <taxon>Bacteria</taxon>
        <taxon>Pseudomonadati</taxon>
        <taxon>Pseudomonadota</taxon>
        <taxon>Gammaproteobacteria</taxon>
        <taxon>Vibrionales</taxon>
        <taxon>Vibrionaceae</taxon>
        <taxon>Vibrio</taxon>
    </lineage>
</organism>
<dbReference type="Proteomes" id="UP001210678">
    <property type="component" value="Unassembled WGS sequence"/>
</dbReference>
<keyword evidence="1" id="KW-1133">Transmembrane helix</keyword>
<feature type="transmembrane region" description="Helical" evidence="1">
    <location>
        <begin position="12"/>
        <end position="30"/>
    </location>
</feature>
<evidence type="ECO:0000256" key="1">
    <source>
        <dbReference type="SAM" id="Phobius"/>
    </source>
</evidence>
<protein>
    <submittedName>
        <fullName evidence="2">Uncharacterized protein</fullName>
    </submittedName>
</protein>
<proteinExistence type="predicted"/>
<gene>
    <name evidence="2" type="ORF">PGX00_05365</name>
</gene>
<keyword evidence="3" id="KW-1185">Reference proteome</keyword>
<comment type="caution">
    <text evidence="2">The sequence shown here is derived from an EMBL/GenBank/DDBJ whole genome shotgun (WGS) entry which is preliminary data.</text>
</comment>